<proteinExistence type="predicted"/>
<evidence type="ECO:0000313" key="1">
    <source>
        <dbReference type="EMBL" id="KGP91333.1"/>
    </source>
</evidence>
<dbReference type="Proteomes" id="UP000030153">
    <property type="component" value="Unassembled WGS sequence"/>
</dbReference>
<keyword evidence="2" id="KW-1185">Reference proteome</keyword>
<dbReference type="eggNOG" id="ENOG502ZPZD">
    <property type="taxonomic scope" value="Bacteria"/>
</dbReference>
<dbReference type="PROSITE" id="PS51257">
    <property type="entry name" value="PROKAR_LIPOPROTEIN"/>
    <property type="match status" value="1"/>
</dbReference>
<sequence>MFRKIHYQFMKHIIILSFVFILLGCSNESPKEAINNHWADAVEVQKTISKQETTYGTLVLFSAYNADEKDPYERVGIAILTKHSDSNWEVIDTSVDSVRNNSFAAHHKILHTEDESGKAKEIPVVFGKVKDKRISSITAEVNNEVETIEIISTNSGRYFYKRNAWGPIKALDENEEVQEHFGSYYNSTAVLTF</sequence>
<dbReference type="EMBL" id="AVBG01000007">
    <property type="protein sequence ID" value="KGP91333.1"/>
    <property type="molecule type" value="Genomic_DNA"/>
</dbReference>
<dbReference type="RefSeq" id="WP_036783713.1">
    <property type="nucleotide sequence ID" value="NZ_AVBG01000007.1"/>
</dbReference>
<comment type="caution">
    <text evidence="1">The sequence shown here is derived from an EMBL/GenBank/DDBJ whole genome shotgun (WGS) entry which is preliminary data.</text>
</comment>
<organism evidence="1 2">
    <name type="scientific">Pontibacillus chungwhensis BH030062</name>
    <dbReference type="NCBI Taxonomy" id="1385513"/>
    <lineage>
        <taxon>Bacteria</taxon>
        <taxon>Bacillati</taxon>
        <taxon>Bacillota</taxon>
        <taxon>Bacilli</taxon>
        <taxon>Bacillales</taxon>
        <taxon>Bacillaceae</taxon>
        <taxon>Pontibacillus</taxon>
    </lineage>
</organism>
<evidence type="ECO:0008006" key="3">
    <source>
        <dbReference type="Google" id="ProtNLM"/>
    </source>
</evidence>
<name>A0A0A2UX88_9BACI</name>
<gene>
    <name evidence="1" type="ORF">N780_08765</name>
</gene>
<dbReference type="AlphaFoldDB" id="A0A0A2UX88"/>
<reference evidence="1 2" key="1">
    <citation type="submission" date="2013-08" db="EMBL/GenBank/DDBJ databases">
        <title>Genome of Pontibacillus chungwhensis.</title>
        <authorList>
            <person name="Wang Q."/>
            <person name="Wang G."/>
        </authorList>
    </citation>
    <scope>NUCLEOTIDE SEQUENCE [LARGE SCALE GENOMIC DNA]</scope>
    <source>
        <strain evidence="1 2">BH030062</strain>
    </source>
</reference>
<accession>A0A0A2UX88</accession>
<protein>
    <recommendedName>
        <fullName evidence="3">Lipoprotein</fullName>
    </recommendedName>
</protein>
<dbReference type="STRING" id="1385513.N780_08765"/>
<evidence type="ECO:0000313" key="2">
    <source>
        <dbReference type="Proteomes" id="UP000030153"/>
    </source>
</evidence>